<sequence length="291" mass="34849">MNKIHIGYPKTASTFLQKHIYTQLRYHKFIGHKEFVESGMFDMLWKIERSIDYEKITRYLKGRAYFISFEEITGPSLQGAIIMDEMPLRLKKALNEDVKVLITIRRQDDLIKSIYLQYLHLGGTLRLKKVVNNPNFGQSRIDVNAYNFYETYKNYCRQFGPENVRVIPYELLKYDKLVFKDLLEDFFECESFNFEISKDENRSIKGSQINFLRFVNNFLSSWVSEKYIFPSKIFNQNNFRLRLQRSNFLRFGKSFNSEEAVFLKDILESFHSSNKLLDEELKLNLKQYGYY</sequence>
<evidence type="ECO:0000313" key="2">
    <source>
        <dbReference type="Proteomes" id="UP001156141"/>
    </source>
</evidence>
<dbReference type="EMBL" id="JAKVQD010000001">
    <property type="protein sequence ID" value="MCH4551248.1"/>
    <property type="molecule type" value="Genomic_DNA"/>
</dbReference>
<dbReference type="Gene3D" id="3.40.50.300">
    <property type="entry name" value="P-loop containing nucleotide triphosphate hydrolases"/>
    <property type="match status" value="1"/>
</dbReference>
<name>A0ABS9RE71_9FLAO</name>
<organism evidence="1 2">
    <name type="scientific">Aestuariibaculum lutulentum</name>
    <dbReference type="NCBI Taxonomy" id="2920935"/>
    <lineage>
        <taxon>Bacteria</taxon>
        <taxon>Pseudomonadati</taxon>
        <taxon>Bacteroidota</taxon>
        <taxon>Flavobacteriia</taxon>
        <taxon>Flavobacteriales</taxon>
        <taxon>Flavobacteriaceae</taxon>
    </lineage>
</organism>
<dbReference type="Proteomes" id="UP001156141">
    <property type="component" value="Unassembled WGS sequence"/>
</dbReference>
<dbReference type="RefSeq" id="WP_240571536.1">
    <property type="nucleotide sequence ID" value="NZ_CP136709.1"/>
</dbReference>
<gene>
    <name evidence="1" type="ORF">MKW35_01315</name>
</gene>
<accession>A0ABS9RE71</accession>
<protein>
    <recommendedName>
        <fullName evidence="3">Sulfotransferase domain-containing protein</fullName>
    </recommendedName>
</protein>
<comment type="caution">
    <text evidence="1">The sequence shown here is derived from an EMBL/GenBank/DDBJ whole genome shotgun (WGS) entry which is preliminary data.</text>
</comment>
<evidence type="ECO:0008006" key="3">
    <source>
        <dbReference type="Google" id="ProtNLM"/>
    </source>
</evidence>
<evidence type="ECO:0000313" key="1">
    <source>
        <dbReference type="EMBL" id="MCH4551248.1"/>
    </source>
</evidence>
<dbReference type="InterPro" id="IPR027417">
    <property type="entry name" value="P-loop_NTPase"/>
</dbReference>
<proteinExistence type="predicted"/>
<reference evidence="1" key="1">
    <citation type="submission" date="2022-02" db="EMBL/GenBank/DDBJ databases">
        <title>Aestuariibaculum sp., a marine bacterium isolated from sediment in Guangxi.</title>
        <authorList>
            <person name="Ying J."/>
        </authorList>
    </citation>
    <scope>NUCLEOTIDE SEQUENCE</scope>
    <source>
        <strain evidence="1">L182</strain>
    </source>
</reference>
<keyword evidence="2" id="KW-1185">Reference proteome</keyword>
<dbReference type="SUPFAM" id="SSF52540">
    <property type="entry name" value="P-loop containing nucleoside triphosphate hydrolases"/>
    <property type="match status" value="1"/>
</dbReference>